<dbReference type="InterPro" id="IPR053181">
    <property type="entry name" value="EcdB-like_regulator"/>
</dbReference>
<dbReference type="PANTHER" id="PTHR47785:SF5">
    <property type="entry name" value="ZN(II)2CYS6 TRANSCRIPTION FACTOR (EUROFUNG)"/>
    <property type="match status" value="1"/>
</dbReference>
<dbReference type="Pfam" id="PF00172">
    <property type="entry name" value="Zn_clus"/>
    <property type="match status" value="1"/>
</dbReference>
<evidence type="ECO:0000256" key="1">
    <source>
        <dbReference type="ARBA" id="ARBA00023242"/>
    </source>
</evidence>
<name>A0A1Q8RT10_9PEZI</name>
<dbReference type="PROSITE" id="PS00463">
    <property type="entry name" value="ZN2_CY6_FUNGAL_1"/>
    <property type="match status" value="1"/>
</dbReference>
<proteinExistence type="predicted"/>
<dbReference type="Gene3D" id="4.10.240.10">
    <property type="entry name" value="Zn(2)-C6 fungal-type DNA-binding domain"/>
    <property type="match status" value="1"/>
</dbReference>
<protein>
    <submittedName>
        <fullName evidence="4">Putative transcriptional regulatory protein</fullName>
    </submittedName>
</protein>
<feature type="region of interest" description="Disordered" evidence="2">
    <location>
        <begin position="100"/>
        <end position="139"/>
    </location>
</feature>
<dbReference type="PANTHER" id="PTHR47785">
    <property type="entry name" value="ZN(II)2CYS6 TRANSCRIPTION FACTOR (EUROFUNG)-RELATED-RELATED"/>
    <property type="match status" value="1"/>
</dbReference>
<dbReference type="GO" id="GO:0008270">
    <property type="term" value="F:zinc ion binding"/>
    <property type="evidence" value="ECO:0007669"/>
    <property type="project" value="InterPro"/>
</dbReference>
<dbReference type="PROSITE" id="PS50048">
    <property type="entry name" value="ZN2_CY6_FUNGAL_2"/>
    <property type="match status" value="1"/>
</dbReference>
<reference evidence="4 5" key="1">
    <citation type="submission" date="2016-11" db="EMBL/GenBank/DDBJ databases">
        <title>Draft Genome Assembly of Colletotrichum chlorophyti a pathogen of herbaceous plants.</title>
        <authorList>
            <person name="Gan P."/>
            <person name="Narusaka M."/>
            <person name="Tsushima A."/>
            <person name="Narusaka Y."/>
            <person name="Takano Y."/>
            <person name="Shirasu K."/>
        </authorList>
    </citation>
    <scope>NUCLEOTIDE SEQUENCE [LARGE SCALE GENOMIC DNA]</scope>
    <source>
        <strain evidence="4 5">NTL11</strain>
    </source>
</reference>
<evidence type="ECO:0000256" key="2">
    <source>
        <dbReference type="SAM" id="MobiDB-lite"/>
    </source>
</evidence>
<dbReference type="SUPFAM" id="SSF57701">
    <property type="entry name" value="Zn2/Cys6 DNA-binding domain"/>
    <property type="match status" value="1"/>
</dbReference>
<dbReference type="STRING" id="708187.A0A1Q8RT10"/>
<feature type="domain" description="Zn(2)-C6 fungal-type" evidence="3">
    <location>
        <begin position="32"/>
        <end position="62"/>
    </location>
</feature>
<accession>A0A1Q8RT10</accession>
<dbReference type="OrthoDB" id="4356994at2759"/>
<gene>
    <name evidence="4" type="ORF">CCHL11_09125</name>
</gene>
<comment type="caution">
    <text evidence="4">The sequence shown here is derived from an EMBL/GenBank/DDBJ whole genome shotgun (WGS) entry which is preliminary data.</text>
</comment>
<dbReference type="Proteomes" id="UP000186583">
    <property type="component" value="Unassembled WGS sequence"/>
</dbReference>
<dbReference type="GO" id="GO:0000981">
    <property type="term" value="F:DNA-binding transcription factor activity, RNA polymerase II-specific"/>
    <property type="evidence" value="ECO:0007669"/>
    <property type="project" value="InterPro"/>
</dbReference>
<keyword evidence="5" id="KW-1185">Reference proteome</keyword>
<dbReference type="SMART" id="SM00066">
    <property type="entry name" value="GAL4"/>
    <property type="match status" value="1"/>
</dbReference>
<dbReference type="EMBL" id="MPGH01000093">
    <property type="protein sequence ID" value="OLN87451.1"/>
    <property type="molecule type" value="Genomic_DNA"/>
</dbReference>
<evidence type="ECO:0000313" key="5">
    <source>
        <dbReference type="Proteomes" id="UP000186583"/>
    </source>
</evidence>
<dbReference type="InterPro" id="IPR036864">
    <property type="entry name" value="Zn2-C6_fun-type_DNA-bd_sf"/>
</dbReference>
<evidence type="ECO:0000259" key="3">
    <source>
        <dbReference type="PROSITE" id="PS50048"/>
    </source>
</evidence>
<organism evidence="4 5">
    <name type="scientific">Colletotrichum chlorophyti</name>
    <dbReference type="NCBI Taxonomy" id="708187"/>
    <lineage>
        <taxon>Eukaryota</taxon>
        <taxon>Fungi</taxon>
        <taxon>Dikarya</taxon>
        <taxon>Ascomycota</taxon>
        <taxon>Pezizomycotina</taxon>
        <taxon>Sordariomycetes</taxon>
        <taxon>Hypocreomycetidae</taxon>
        <taxon>Glomerellales</taxon>
        <taxon>Glomerellaceae</taxon>
        <taxon>Colletotrichum</taxon>
    </lineage>
</organism>
<dbReference type="AlphaFoldDB" id="A0A1Q8RT10"/>
<keyword evidence="1" id="KW-0539">Nucleus</keyword>
<sequence>MYGMGAEDETADTGNKRRRTSVMYRRKRAVAACGPCRVRKTKCDNVRPACGFCQRNGGRCTYPDTTSDFSTFDPASLAILDRINHVVSLLENRPAVAAEPAPTFPPAYPTLSPASTQRPQLGRDLTVDEDPSPRTDDLPEDDVMIRLDIPDSAASSPNCEAILRWPIFGDAVPYIGSFILELQDDEDFSSGAGAGGTGSFGKGVHEDDFTVLSKKFLCYVHVKNPILDVQDFKSYVKNAGENGPQWDGPSCLVVATSASPVM</sequence>
<dbReference type="InterPro" id="IPR001138">
    <property type="entry name" value="Zn2Cys6_DnaBD"/>
</dbReference>
<evidence type="ECO:0000313" key="4">
    <source>
        <dbReference type="EMBL" id="OLN87451.1"/>
    </source>
</evidence>
<dbReference type="CDD" id="cd00067">
    <property type="entry name" value="GAL4"/>
    <property type="match status" value="1"/>
</dbReference>